<evidence type="ECO:0000256" key="15">
    <source>
        <dbReference type="RuleBase" id="RU000554"/>
    </source>
</evidence>
<evidence type="ECO:0000313" key="20">
    <source>
        <dbReference type="Proteomes" id="UP000002281"/>
    </source>
</evidence>
<dbReference type="GO" id="GO:0005829">
    <property type="term" value="C:cytosol"/>
    <property type="evidence" value="ECO:0007669"/>
    <property type="project" value="UniProtKB-SubCell"/>
</dbReference>
<evidence type="ECO:0000256" key="10">
    <source>
        <dbReference type="ARBA" id="ARBA00023239"/>
    </source>
</evidence>
<evidence type="ECO:0000256" key="8">
    <source>
        <dbReference type="ARBA" id="ARBA00022793"/>
    </source>
</evidence>
<reference evidence="19" key="2">
    <citation type="submission" date="2025-08" db="UniProtKB">
        <authorList>
            <consortium name="Ensembl"/>
        </authorList>
    </citation>
    <scope>IDENTIFICATION</scope>
    <source>
        <strain evidence="19">Thoroughbred</strain>
    </source>
</reference>
<dbReference type="NCBIfam" id="TIGR01464">
    <property type="entry name" value="hemE"/>
    <property type="match status" value="1"/>
</dbReference>
<evidence type="ECO:0000259" key="18">
    <source>
        <dbReference type="PROSITE" id="PS00907"/>
    </source>
</evidence>
<evidence type="ECO:0000256" key="3">
    <source>
        <dbReference type="ARBA" id="ARBA00009935"/>
    </source>
</evidence>
<evidence type="ECO:0000256" key="7">
    <source>
        <dbReference type="ARBA" id="ARBA00022490"/>
    </source>
</evidence>
<comment type="subcellular location">
    <subcellularLocation>
        <location evidence="1">Cytoplasm</location>
        <location evidence="1">Cytosol</location>
    </subcellularLocation>
</comment>
<dbReference type="FunFam" id="3.20.20.210:FF:000008">
    <property type="entry name" value="Uroporphyrinogen decarboxylase"/>
    <property type="match status" value="1"/>
</dbReference>
<feature type="domain" description="Uroporphyrinogen decarboxylase (URO-D)" evidence="17">
    <location>
        <begin position="71"/>
        <end position="80"/>
    </location>
</feature>
<keyword evidence="9" id="KW-0350">Heme biosynthesis</keyword>
<sequence>MISVPCTAWFHNPVDTWKVGVKVRLGLNLRDSQAIRGEQVPHATIRPQGFPELKNDTFLRAAWGEDTDYTPVWCMRQAGRYLPEFRETRAAQDFFSTCRSPEACCELTLQPLHRFPLDAAIIFSDILVVPQALGMEVTMVPGKGPSFPEPLREECDLERLKHPATVASELGYVFQAITLTRQRLAGRVPLIGFAGAPWTLMTYMVEGGSSSTMAQAKRWLYQRPQASHRLLRILTDALVPYLVGQVAAGAQALQLFESHAGHLGPQLFSKFALPYIRDVAKQVKAQLQEAGLAPVPMIIFAKDGHFALEELAKAGYEVVGLDWTVAPKKARERVGKTVTLQGNLDPCALYASEEEIGRLVKQMLDDFGPQRYIANLGHGLYPDMDPKHVGAFVDAVHKHSRLLQQK</sequence>
<reference evidence="19" key="3">
    <citation type="submission" date="2025-09" db="UniProtKB">
        <authorList>
            <consortium name="Ensembl"/>
        </authorList>
    </citation>
    <scope>IDENTIFICATION</scope>
    <source>
        <strain evidence="19">Thoroughbred</strain>
    </source>
</reference>
<evidence type="ECO:0000256" key="9">
    <source>
        <dbReference type="ARBA" id="ARBA00023133"/>
    </source>
</evidence>
<comment type="catalytic activity">
    <reaction evidence="14">
        <text>uroporphyrinogen III + 4 H(+) = coproporphyrinogen III + 4 CO2</text>
        <dbReference type="Rhea" id="RHEA:19865"/>
        <dbReference type="ChEBI" id="CHEBI:15378"/>
        <dbReference type="ChEBI" id="CHEBI:16526"/>
        <dbReference type="ChEBI" id="CHEBI:57308"/>
        <dbReference type="ChEBI" id="CHEBI:57309"/>
        <dbReference type="EC" id="4.1.1.37"/>
    </reaction>
    <physiologicalReaction direction="left-to-right" evidence="14">
        <dbReference type="Rhea" id="RHEA:19866"/>
    </physiologicalReaction>
</comment>
<dbReference type="Pfam" id="PF01208">
    <property type="entry name" value="URO-D"/>
    <property type="match status" value="1"/>
</dbReference>
<evidence type="ECO:0000256" key="5">
    <source>
        <dbReference type="ARBA" id="ARBA00012288"/>
    </source>
</evidence>
<evidence type="ECO:0000259" key="17">
    <source>
        <dbReference type="PROSITE" id="PS00906"/>
    </source>
</evidence>
<dbReference type="PROSITE" id="PS00906">
    <property type="entry name" value="UROD_1"/>
    <property type="match status" value="1"/>
</dbReference>
<evidence type="ECO:0000256" key="4">
    <source>
        <dbReference type="ARBA" id="ARBA00011738"/>
    </source>
</evidence>
<evidence type="ECO:0000256" key="16">
    <source>
        <dbReference type="RuleBase" id="RU004169"/>
    </source>
</evidence>
<dbReference type="InterPro" id="IPR038071">
    <property type="entry name" value="UROD/MetE-like_sf"/>
</dbReference>
<dbReference type="Proteomes" id="UP000002281">
    <property type="component" value="Chromosome 2"/>
</dbReference>
<dbReference type="CDD" id="cd00717">
    <property type="entry name" value="URO-D"/>
    <property type="match status" value="1"/>
</dbReference>
<evidence type="ECO:0000256" key="2">
    <source>
        <dbReference type="ARBA" id="ARBA00004804"/>
    </source>
</evidence>
<dbReference type="GO" id="GO:0006783">
    <property type="term" value="P:heme biosynthetic process"/>
    <property type="evidence" value="ECO:0007669"/>
    <property type="project" value="UniProtKB-KW"/>
</dbReference>
<evidence type="ECO:0000256" key="1">
    <source>
        <dbReference type="ARBA" id="ARBA00004514"/>
    </source>
</evidence>
<comment type="subunit">
    <text evidence="4">Homodimer.</text>
</comment>
<dbReference type="InterPro" id="IPR006361">
    <property type="entry name" value="Uroporphyrinogen_deCO2ase_HemE"/>
</dbReference>
<reference evidence="19 20" key="1">
    <citation type="journal article" date="2009" name="Science">
        <title>Genome sequence, comparative analysis, and population genetics of the domestic horse.</title>
        <authorList>
            <consortium name="Broad Institute Genome Sequencing Platform"/>
            <consortium name="Broad Institute Whole Genome Assembly Team"/>
            <person name="Wade C.M."/>
            <person name="Giulotto E."/>
            <person name="Sigurdsson S."/>
            <person name="Zoli M."/>
            <person name="Gnerre S."/>
            <person name="Imsland F."/>
            <person name="Lear T.L."/>
            <person name="Adelson D.L."/>
            <person name="Bailey E."/>
            <person name="Bellone R.R."/>
            <person name="Bloecker H."/>
            <person name="Distl O."/>
            <person name="Edgar R.C."/>
            <person name="Garber M."/>
            <person name="Leeb T."/>
            <person name="Mauceli E."/>
            <person name="MacLeod J.N."/>
            <person name="Penedo M.C.T."/>
            <person name="Raison J.M."/>
            <person name="Sharpe T."/>
            <person name="Vogel J."/>
            <person name="Andersson L."/>
            <person name="Antczak D.F."/>
            <person name="Biagi T."/>
            <person name="Binns M.M."/>
            <person name="Chowdhary B.P."/>
            <person name="Coleman S.J."/>
            <person name="Della Valle G."/>
            <person name="Fryc S."/>
            <person name="Guerin G."/>
            <person name="Hasegawa T."/>
            <person name="Hill E.W."/>
            <person name="Jurka J."/>
            <person name="Kiialainen A."/>
            <person name="Lindgren G."/>
            <person name="Liu J."/>
            <person name="Magnani E."/>
            <person name="Mickelson J.R."/>
            <person name="Murray J."/>
            <person name="Nergadze S.G."/>
            <person name="Onofrio R."/>
            <person name="Pedroni S."/>
            <person name="Piras M.F."/>
            <person name="Raudsepp T."/>
            <person name="Rocchi M."/>
            <person name="Roeed K.H."/>
            <person name="Ryder O.A."/>
            <person name="Searle S."/>
            <person name="Skow L."/>
            <person name="Swinburne J.E."/>
            <person name="Syvaenen A.C."/>
            <person name="Tozaki T."/>
            <person name="Valberg S.J."/>
            <person name="Vaudin M."/>
            <person name="White J.R."/>
            <person name="Zody M.C."/>
            <person name="Lander E.S."/>
            <person name="Lindblad-Toh K."/>
        </authorList>
    </citation>
    <scope>NUCLEOTIDE SEQUENCE [LARGE SCALE GENOMIC DNA]</scope>
    <source>
        <strain evidence="19 20">Thoroughbred</strain>
    </source>
</reference>
<evidence type="ECO:0000256" key="12">
    <source>
        <dbReference type="ARBA" id="ARBA00045708"/>
    </source>
</evidence>
<proteinExistence type="evidence at protein level"/>
<keyword evidence="8 15" id="KW-0210">Decarboxylase</keyword>
<evidence type="ECO:0000313" key="19">
    <source>
        <dbReference type="Ensembl" id="ENSECAP00000067646.1"/>
    </source>
</evidence>
<keyword evidence="20" id="KW-1185">Reference proteome</keyword>
<dbReference type="GeneTree" id="ENSGT00390000018302"/>
<gene>
    <name evidence="19" type="primary">UROD</name>
</gene>
<dbReference type="Gene3D" id="3.20.20.210">
    <property type="match status" value="1"/>
</dbReference>
<dbReference type="PANTHER" id="PTHR21091:SF169">
    <property type="entry name" value="UROPORPHYRINOGEN DECARBOXYLASE"/>
    <property type="match status" value="1"/>
</dbReference>
<dbReference type="EC" id="4.1.1.37" evidence="5 15"/>
<keyword evidence="21" id="KW-1267">Proteomics identification</keyword>
<feature type="domain" description="Uroporphyrinogen decarboxylase (URO-D)" evidence="18">
    <location>
        <begin position="191"/>
        <end position="207"/>
    </location>
</feature>
<organism evidence="19 20">
    <name type="scientific">Equus caballus</name>
    <name type="common">Horse</name>
    <dbReference type="NCBI Taxonomy" id="9796"/>
    <lineage>
        <taxon>Eukaryota</taxon>
        <taxon>Metazoa</taxon>
        <taxon>Chordata</taxon>
        <taxon>Craniata</taxon>
        <taxon>Vertebrata</taxon>
        <taxon>Euteleostomi</taxon>
        <taxon>Mammalia</taxon>
        <taxon>Eutheria</taxon>
        <taxon>Laurasiatheria</taxon>
        <taxon>Perissodactyla</taxon>
        <taxon>Equidae</taxon>
        <taxon>Equus</taxon>
    </lineage>
</organism>
<comment type="function">
    <text evidence="12">Catalyzes the sequential decarboxylation of the four acetate side chains of uroporphyrinogen to form coproporphyrinogen and participates in the fifth step in the heme biosynthetic pathway. Isomer I or isomer III of uroporphyrinogen may serve as substrate, but only coproporphyrinogen III can ultimately be converted to heme. In vitro also decarboxylates pentacarboxylate porphyrinogen I.</text>
</comment>
<evidence type="ECO:0007829" key="21">
    <source>
        <dbReference type="PeptideAtlas" id="A0A9L0RYH1"/>
    </source>
</evidence>
<evidence type="ECO:0000256" key="14">
    <source>
        <dbReference type="ARBA" id="ARBA00048411"/>
    </source>
</evidence>
<dbReference type="AlphaFoldDB" id="A0A9L0RYH1"/>
<dbReference type="HAMAP" id="MF_00218">
    <property type="entry name" value="URO_D"/>
    <property type="match status" value="1"/>
</dbReference>
<comment type="catalytic activity">
    <reaction evidence="13">
        <text>uroporphyrinogen I + 4 H(+) = coproporphyrinogen I + 4 CO2</text>
        <dbReference type="Rhea" id="RHEA:31239"/>
        <dbReference type="ChEBI" id="CHEBI:15378"/>
        <dbReference type="ChEBI" id="CHEBI:16526"/>
        <dbReference type="ChEBI" id="CHEBI:62626"/>
        <dbReference type="ChEBI" id="CHEBI:62631"/>
    </reaction>
    <physiologicalReaction direction="left-to-right" evidence="13">
        <dbReference type="Rhea" id="RHEA:31240"/>
    </physiologicalReaction>
</comment>
<name>A0A9L0RYH1_HORSE</name>
<keyword evidence="11 15" id="KW-0627">Porphyrin biosynthesis</keyword>
<dbReference type="SUPFAM" id="SSF51726">
    <property type="entry name" value="UROD/MetE-like"/>
    <property type="match status" value="1"/>
</dbReference>
<dbReference type="InterPro" id="IPR000257">
    <property type="entry name" value="Uroporphyrinogen_deCOase"/>
</dbReference>
<keyword evidence="7" id="KW-0963">Cytoplasm</keyword>
<dbReference type="Ensembl" id="ENSECAT00000132740.1">
    <property type="protein sequence ID" value="ENSECAP00000067646.1"/>
    <property type="gene ID" value="ENSECAG00000011503.4"/>
</dbReference>
<evidence type="ECO:0000256" key="11">
    <source>
        <dbReference type="ARBA" id="ARBA00023244"/>
    </source>
</evidence>
<dbReference type="PANTHER" id="PTHR21091">
    <property type="entry name" value="METHYLTETRAHYDROFOLATE:HOMOCYSTEINE METHYLTRANSFERASE RELATED"/>
    <property type="match status" value="1"/>
</dbReference>
<accession>A0A9L0RYH1</accession>
<evidence type="ECO:0000256" key="6">
    <source>
        <dbReference type="ARBA" id="ARBA00014308"/>
    </source>
</evidence>
<comment type="pathway">
    <text evidence="2 15">Porphyrin-containing compound metabolism; protoporphyrin-IX biosynthesis; coproporphyrinogen-III from 5-aminolevulinate: step 4/4.</text>
</comment>
<keyword evidence="10 15" id="KW-0456">Lyase</keyword>
<dbReference type="PROSITE" id="PS00907">
    <property type="entry name" value="UROD_2"/>
    <property type="match status" value="1"/>
</dbReference>
<dbReference type="GO" id="GO:0004853">
    <property type="term" value="F:uroporphyrinogen decarboxylase activity"/>
    <property type="evidence" value="ECO:0007669"/>
    <property type="project" value="UniProtKB-EC"/>
</dbReference>
<protein>
    <recommendedName>
        <fullName evidence="6 15">Uroporphyrinogen decarboxylase</fullName>
        <ecNumber evidence="5 15">4.1.1.37</ecNumber>
    </recommendedName>
</protein>
<evidence type="ECO:0000256" key="13">
    <source>
        <dbReference type="ARBA" id="ARBA00047341"/>
    </source>
</evidence>
<comment type="similarity">
    <text evidence="3 16">Belongs to the uroporphyrinogen decarboxylase family.</text>
</comment>